<sequence>MFITDVFYNYIMEQDDLIKRIESVKARISDFEKELNINFVDSSAMSLEQNNGIIQKIHEYKKRIDDIEKNVLNTEENHPLNTENSIKKQNYADSQYKKPEALLNNSDTNSLANTNILPKENKHLNLPYEKIEEKGTPTDLGIDNTLNKVKKDAQEVESISNMLDKLKDTLGAIKPTIESKNQLKESSNKNVNKPRKEVINGNENVNLVSSKVISNKDLQGNSKKPSGDIKTNITENDLHSLSEIIIKLDELLRSNKELSDKLSDLIKEQKESNRNVNNSRTNELIRRLAYMGTNIN</sequence>
<gene>
    <name evidence="2" type="ORF">BJBARM5_0602</name>
</gene>
<dbReference type="Proteomes" id="UP000009376">
    <property type="component" value="Unassembled WGS sequence"/>
</dbReference>
<dbReference type="EMBL" id="GG745557">
    <property type="protein sequence ID" value="EFD92646.1"/>
    <property type="molecule type" value="Genomic_DNA"/>
</dbReference>
<proteinExistence type="predicted"/>
<feature type="coiled-coil region" evidence="1">
    <location>
        <begin position="241"/>
        <end position="275"/>
    </location>
</feature>
<evidence type="ECO:0000313" key="2">
    <source>
        <dbReference type="EMBL" id="EFD92646.1"/>
    </source>
</evidence>
<name>D6GVT5_PARA5</name>
<protein>
    <submittedName>
        <fullName evidence="2">Uncharacterized protein</fullName>
    </submittedName>
</protein>
<keyword evidence="1" id="KW-0175">Coiled coil</keyword>
<evidence type="ECO:0000256" key="1">
    <source>
        <dbReference type="SAM" id="Coils"/>
    </source>
</evidence>
<feature type="coiled-coil region" evidence="1">
    <location>
        <begin position="14"/>
        <end position="77"/>
    </location>
</feature>
<reference evidence="2 3" key="1">
    <citation type="journal article" date="2010" name="Proc. Natl. Acad. Sci. U.S.A.">
        <title>Enigmatic, ultrasmall, uncultivated Archaea.</title>
        <authorList>
            <person name="Baker B.J."/>
            <person name="Comolli L.R."/>
            <person name="Dick G.J."/>
            <person name="Hauser L.J."/>
            <person name="Hyatt D."/>
            <person name="Dill B.D."/>
            <person name="Land M.L."/>
            <person name="Verberkmoes N.C."/>
            <person name="Hettich R.L."/>
            <person name="Banfield J.F."/>
        </authorList>
    </citation>
    <scope>NUCLEOTIDE SEQUENCE [LARGE SCALE GENOMIC DNA]</scope>
</reference>
<accession>D6GVT5</accession>
<organism evidence="2 3">
    <name type="scientific">Candidatus Parvarchaeum acidophilus ARMAN-5</name>
    <dbReference type="NCBI Taxonomy" id="662762"/>
    <lineage>
        <taxon>Archaea</taxon>
        <taxon>Candidatus Parvarchaeota</taxon>
        <taxon>Candidatus Parvarchaeum</taxon>
    </lineage>
</organism>
<evidence type="ECO:0000313" key="3">
    <source>
        <dbReference type="Proteomes" id="UP000009376"/>
    </source>
</evidence>
<dbReference type="AlphaFoldDB" id="D6GVT5"/>